<dbReference type="EMBL" id="BPLR01019621">
    <property type="protein sequence ID" value="GIX69806.1"/>
    <property type="molecule type" value="Genomic_DNA"/>
</dbReference>
<keyword evidence="2" id="KW-1185">Reference proteome</keyword>
<name>A0AAV4MEE4_CAEEX</name>
<feature type="non-terminal residue" evidence="1">
    <location>
        <position position="1"/>
    </location>
</feature>
<sequence length="68" mass="8000">ISFLIDGPLPTSQLRAAEHLQQIHPDQSHRLERDRTVNQQIALFYIPETRHPFRSPWREILAVDESNN</sequence>
<dbReference type="AlphaFoldDB" id="A0AAV4MEE4"/>
<dbReference type="Proteomes" id="UP001054945">
    <property type="component" value="Unassembled WGS sequence"/>
</dbReference>
<evidence type="ECO:0000313" key="2">
    <source>
        <dbReference type="Proteomes" id="UP001054945"/>
    </source>
</evidence>
<protein>
    <submittedName>
        <fullName evidence="1">Uncharacterized protein</fullName>
    </submittedName>
</protein>
<reference evidence="1 2" key="1">
    <citation type="submission" date="2021-06" db="EMBL/GenBank/DDBJ databases">
        <title>Caerostris extrusa draft genome.</title>
        <authorList>
            <person name="Kono N."/>
            <person name="Arakawa K."/>
        </authorList>
    </citation>
    <scope>NUCLEOTIDE SEQUENCE [LARGE SCALE GENOMIC DNA]</scope>
</reference>
<gene>
    <name evidence="1" type="ORF">CEXT_673201</name>
</gene>
<comment type="caution">
    <text evidence="1">The sequence shown here is derived from an EMBL/GenBank/DDBJ whole genome shotgun (WGS) entry which is preliminary data.</text>
</comment>
<organism evidence="1 2">
    <name type="scientific">Caerostris extrusa</name>
    <name type="common">Bark spider</name>
    <name type="synonym">Caerostris bankana</name>
    <dbReference type="NCBI Taxonomy" id="172846"/>
    <lineage>
        <taxon>Eukaryota</taxon>
        <taxon>Metazoa</taxon>
        <taxon>Ecdysozoa</taxon>
        <taxon>Arthropoda</taxon>
        <taxon>Chelicerata</taxon>
        <taxon>Arachnida</taxon>
        <taxon>Araneae</taxon>
        <taxon>Araneomorphae</taxon>
        <taxon>Entelegynae</taxon>
        <taxon>Araneoidea</taxon>
        <taxon>Araneidae</taxon>
        <taxon>Caerostris</taxon>
    </lineage>
</organism>
<accession>A0AAV4MEE4</accession>
<proteinExistence type="predicted"/>
<evidence type="ECO:0000313" key="1">
    <source>
        <dbReference type="EMBL" id="GIX69806.1"/>
    </source>
</evidence>